<evidence type="ECO:0000313" key="12">
    <source>
        <dbReference type="EMBL" id="KAF6019480.1"/>
    </source>
</evidence>
<feature type="domain" description="Ig-like" evidence="11">
    <location>
        <begin position="286"/>
        <end position="381"/>
    </location>
</feature>
<keyword evidence="7" id="KW-0325">Glycoprotein</keyword>
<dbReference type="InterPro" id="IPR013783">
    <property type="entry name" value="Ig-like_fold"/>
</dbReference>
<dbReference type="Pfam" id="PF13882">
    <property type="entry name" value="Bravo_FIGEY"/>
    <property type="match status" value="1"/>
</dbReference>
<evidence type="ECO:0000256" key="3">
    <source>
        <dbReference type="ARBA" id="ARBA00022729"/>
    </source>
</evidence>
<keyword evidence="8" id="KW-0393">Immunoglobulin domain</keyword>
<dbReference type="GO" id="GO:0016020">
    <property type="term" value="C:membrane"/>
    <property type="evidence" value="ECO:0007669"/>
    <property type="project" value="UniProtKB-SubCell"/>
</dbReference>
<feature type="transmembrane region" description="Helical" evidence="10">
    <location>
        <begin position="610"/>
        <end position="633"/>
    </location>
</feature>
<evidence type="ECO:0000256" key="6">
    <source>
        <dbReference type="ARBA" id="ARBA00023157"/>
    </source>
</evidence>
<evidence type="ECO:0000256" key="7">
    <source>
        <dbReference type="ARBA" id="ARBA00023180"/>
    </source>
</evidence>
<keyword evidence="2 10" id="KW-0812">Transmembrane</keyword>
<keyword evidence="3" id="KW-0732">Signal</keyword>
<feature type="domain" description="Ig-like" evidence="11">
    <location>
        <begin position="388"/>
        <end position="466"/>
    </location>
</feature>
<dbReference type="EMBL" id="VXIV02003228">
    <property type="protein sequence ID" value="KAF6019480.1"/>
    <property type="molecule type" value="Genomic_DNA"/>
</dbReference>
<dbReference type="InterPro" id="IPR026966">
    <property type="entry name" value="Neurofascin/L1/NrCAM_C"/>
</dbReference>
<keyword evidence="6" id="KW-1015">Disulfide bond</keyword>
<dbReference type="InterPro" id="IPR007110">
    <property type="entry name" value="Ig-like_dom"/>
</dbReference>
<gene>
    <name evidence="12" type="ORF">EB796_022222</name>
</gene>
<evidence type="ECO:0000256" key="9">
    <source>
        <dbReference type="SAM" id="MobiDB-lite"/>
    </source>
</evidence>
<evidence type="ECO:0000256" key="4">
    <source>
        <dbReference type="ARBA" id="ARBA00022989"/>
    </source>
</evidence>
<evidence type="ECO:0000259" key="11">
    <source>
        <dbReference type="PROSITE" id="PS50835"/>
    </source>
</evidence>
<evidence type="ECO:0000256" key="8">
    <source>
        <dbReference type="ARBA" id="ARBA00023319"/>
    </source>
</evidence>
<dbReference type="Proteomes" id="UP000593567">
    <property type="component" value="Unassembled WGS sequence"/>
</dbReference>
<dbReference type="InterPro" id="IPR036179">
    <property type="entry name" value="Ig-like_dom_sf"/>
</dbReference>
<evidence type="ECO:0000256" key="2">
    <source>
        <dbReference type="ARBA" id="ARBA00022692"/>
    </source>
</evidence>
<reference evidence="12" key="1">
    <citation type="submission" date="2020-06" db="EMBL/GenBank/DDBJ databases">
        <title>Draft genome of Bugula neritina, a colonial animal packing powerful symbionts and potential medicines.</title>
        <authorList>
            <person name="Rayko M."/>
        </authorList>
    </citation>
    <scope>NUCLEOTIDE SEQUENCE [LARGE SCALE GENOMIC DNA]</scope>
    <source>
        <strain evidence="12">Kwan_BN1</strain>
    </source>
</reference>
<dbReference type="InterPro" id="IPR052598">
    <property type="entry name" value="IgSF_CEA-related"/>
</dbReference>
<feature type="compositionally biased region" description="Basic and acidic residues" evidence="9">
    <location>
        <begin position="683"/>
        <end position="700"/>
    </location>
</feature>
<name>A0A7J7J000_BUGNE</name>
<sequence length="736" mass="82531">MLLGSATKMECKMNEYQLLYFLTSFVYACSIQPSQHDAPPIFTLPAKMDDPKNLILLGNVTQLHNTIICSVKNADVVVWRYSQLLQGPFNQSIPSAILMEPTEQDAKTNELVRVVSDRNVADKRQKTNMNGYYKCVATNRFGYMVETPPIRLIIPGVQGKYSNLPNIKLQKGLLSEPFRLPCVDLDQMELIPADLLNYDLASFQWAIYAPDRINDGERLVSIEYGDRMKIDPRTGDLFFTYLIDGDRTGDGDTDPQYQCVMSIGDSPELHSVSRHRLSVNTNSVKPPIRLMYPVSPADRTVTCLEQETCSLTCIFGGGSGVSNTSPVPIWYTPAGLLLTNKSNSITAKVKGNTVYFTAYEETAGTWTCKTNHSEEGSGRINVIVKLYPKLYVGDMKDRIVEVGKNVDFSCSAKMPKTKLTYYVNGQTYNSGRDSVKFMNVQRNDSAMIACIATNDAGVMFNSAQLNVFSKPNITISPEGGHYISKNYTEENLLFHCQAVLDPKVIEATVHWMSNHTKLKGEKLTGKHNIGIRTITYKFDRKNRTVYSTLKFDYLDSTVQKSIIGGVWWCVINMKFYGNDTRLSYESLKIPFDVAKKGSSTTVVTAGFQDWWLIGVIVAVFFIILIFILIACCVRQHQGENYYVDENERKAGHNPEEEMGLYGFSDYKRPATGGYTPIFTSDQDPIKGSHASLDRSERPLDSDSEGMDEYGDIDPGRFNEDGSFIGQYGKSSTHIDV</sequence>
<dbReference type="PANTHER" id="PTHR44337:SF20">
    <property type="entry name" value="CARCINOEMBRYONIC ANTIGEN-RELATED CELL ADHESION MOLECULE 5-RELATED"/>
    <property type="match status" value="1"/>
</dbReference>
<dbReference type="PANTHER" id="PTHR44337">
    <property type="entry name" value="CARCINOEMBRYONIC ANTIGEN-RELATED CELL ADHESION MOLECULE 8"/>
    <property type="match status" value="1"/>
</dbReference>
<feature type="region of interest" description="Disordered" evidence="9">
    <location>
        <begin position="675"/>
        <end position="712"/>
    </location>
</feature>
<dbReference type="OrthoDB" id="6140148at2759"/>
<evidence type="ECO:0000256" key="5">
    <source>
        <dbReference type="ARBA" id="ARBA00023136"/>
    </source>
</evidence>
<evidence type="ECO:0000256" key="10">
    <source>
        <dbReference type="SAM" id="Phobius"/>
    </source>
</evidence>
<dbReference type="InterPro" id="IPR003599">
    <property type="entry name" value="Ig_sub"/>
</dbReference>
<keyword evidence="13" id="KW-1185">Reference proteome</keyword>
<dbReference type="Gene3D" id="2.60.40.10">
    <property type="entry name" value="Immunoglobulins"/>
    <property type="match status" value="1"/>
</dbReference>
<dbReference type="SMART" id="SM00409">
    <property type="entry name" value="IG"/>
    <property type="match status" value="1"/>
</dbReference>
<comment type="caution">
    <text evidence="12">The sequence shown here is derived from an EMBL/GenBank/DDBJ whole genome shotgun (WGS) entry which is preliminary data.</text>
</comment>
<keyword evidence="5 10" id="KW-0472">Membrane</keyword>
<keyword evidence="4 10" id="KW-1133">Transmembrane helix</keyword>
<proteinExistence type="predicted"/>
<comment type="subcellular location">
    <subcellularLocation>
        <location evidence="1">Membrane</location>
        <topology evidence="1">Single-pass membrane protein</topology>
    </subcellularLocation>
</comment>
<protein>
    <recommendedName>
        <fullName evidence="11">Ig-like domain-containing protein</fullName>
    </recommendedName>
</protein>
<feature type="compositionally biased region" description="Acidic residues" evidence="9">
    <location>
        <begin position="701"/>
        <end position="711"/>
    </location>
</feature>
<dbReference type="PROSITE" id="PS50835">
    <property type="entry name" value="IG_LIKE"/>
    <property type="match status" value="2"/>
</dbReference>
<evidence type="ECO:0000256" key="1">
    <source>
        <dbReference type="ARBA" id="ARBA00004167"/>
    </source>
</evidence>
<organism evidence="12 13">
    <name type="scientific">Bugula neritina</name>
    <name type="common">Brown bryozoan</name>
    <name type="synonym">Sertularia neritina</name>
    <dbReference type="NCBI Taxonomy" id="10212"/>
    <lineage>
        <taxon>Eukaryota</taxon>
        <taxon>Metazoa</taxon>
        <taxon>Spiralia</taxon>
        <taxon>Lophotrochozoa</taxon>
        <taxon>Bryozoa</taxon>
        <taxon>Gymnolaemata</taxon>
        <taxon>Cheilostomatida</taxon>
        <taxon>Flustrina</taxon>
        <taxon>Buguloidea</taxon>
        <taxon>Bugulidae</taxon>
        <taxon>Bugula</taxon>
    </lineage>
</organism>
<dbReference type="SUPFAM" id="SSF48726">
    <property type="entry name" value="Immunoglobulin"/>
    <property type="match status" value="1"/>
</dbReference>
<accession>A0A7J7J000</accession>
<dbReference type="AlphaFoldDB" id="A0A7J7J000"/>
<evidence type="ECO:0000313" key="13">
    <source>
        <dbReference type="Proteomes" id="UP000593567"/>
    </source>
</evidence>